<feature type="transmembrane region" description="Helical" evidence="9">
    <location>
        <begin position="239"/>
        <end position="257"/>
    </location>
</feature>
<accession>A0ABX4Q5U6</accession>
<comment type="subcellular location">
    <subcellularLocation>
        <location evidence="9">Cell inner membrane</location>
        <topology evidence="9">Multi-pass membrane protein</topology>
    </subcellularLocation>
    <subcellularLocation>
        <location evidence="1">Cell membrane</location>
        <topology evidence="1">Multi-pass membrane protein</topology>
    </subcellularLocation>
</comment>
<evidence type="ECO:0000256" key="7">
    <source>
        <dbReference type="ARBA" id="ARBA00023047"/>
    </source>
</evidence>
<evidence type="ECO:0000256" key="2">
    <source>
        <dbReference type="ARBA" id="ARBA00007783"/>
    </source>
</evidence>
<gene>
    <name evidence="11" type="ORF">ATI02_5203</name>
</gene>
<dbReference type="EMBL" id="PHHE01000001">
    <property type="protein sequence ID" value="PKA72165.1"/>
    <property type="molecule type" value="Genomic_DNA"/>
</dbReference>
<evidence type="ECO:0000256" key="1">
    <source>
        <dbReference type="ARBA" id="ARBA00004651"/>
    </source>
</evidence>
<reference evidence="11 12" key="1">
    <citation type="submission" date="2017-11" db="EMBL/GenBank/DDBJ databases">
        <title>Genome sequencing of a diverse group of Pseudomonas species.</title>
        <authorList>
            <person name="Loper J."/>
        </authorList>
    </citation>
    <scope>NUCLEOTIDE SEQUENCE [LARGE SCALE GENOMIC DNA]</scope>
    <source>
        <strain evidence="11 12">LMG 25716</strain>
    </source>
</reference>
<comment type="similarity">
    <text evidence="2 9">Belongs to the ABC-2 integral membrane protein family.</text>
</comment>
<evidence type="ECO:0000313" key="12">
    <source>
        <dbReference type="Proteomes" id="UP000232455"/>
    </source>
</evidence>
<feature type="transmembrane region" description="Helical" evidence="9">
    <location>
        <begin position="203"/>
        <end position="227"/>
    </location>
</feature>
<evidence type="ECO:0000256" key="8">
    <source>
        <dbReference type="ARBA" id="ARBA00023136"/>
    </source>
</evidence>
<dbReference type="Proteomes" id="UP000232455">
    <property type="component" value="Unassembled WGS sequence"/>
</dbReference>
<evidence type="ECO:0000313" key="11">
    <source>
        <dbReference type="EMBL" id="PKA72165.1"/>
    </source>
</evidence>
<keyword evidence="6 9" id="KW-1133">Transmembrane helix</keyword>
<comment type="caution">
    <text evidence="11">The sequence shown here is derived from an EMBL/GenBank/DDBJ whole genome shotgun (WGS) entry which is preliminary data.</text>
</comment>
<dbReference type="PANTHER" id="PTHR30413:SF10">
    <property type="entry name" value="CAPSULE POLYSACCHARIDE EXPORT INNER-MEMBRANE PROTEIN CTRC"/>
    <property type="match status" value="1"/>
</dbReference>
<evidence type="ECO:0000256" key="6">
    <source>
        <dbReference type="ARBA" id="ARBA00022989"/>
    </source>
</evidence>
<name>A0ABX4Q5U6_9PSED</name>
<keyword evidence="7" id="KW-0625">Polysaccharide transport</keyword>
<dbReference type="InterPro" id="IPR047817">
    <property type="entry name" value="ABC2_TM_bact-type"/>
</dbReference>
<organism evidence="11 12">
    <name type="scientific">Pseudomonas baetica</name>
    <dbReference type="NCBI Taxonomy" id="674054"/>
    <lineage>
        <taxon>Bacteria</taxon>
        <taxon>Pseudomonadati</taxon>
        <taxon>Pseudomonadota</taxon>
        <taxon>Gammaproteobacteria</taxon>
        <taxon>Pseudomonadales</taxon>
        <taxon>Pseudomonadaceae</taxon>
        <taxon>Pseudomonas</taxon>
    </lineage>
</organism>
<keyword evidence="5 9" id="KW-0812">Transmembrane</keyword>
<feature type="transmembrane region" description="Helical" evidence="9">
    <location>
        <begin position="89"/>
        <end position="109"/>
    </location>
</feature>
<sequence length="324" mass="36320">MSTWHLQANNQIGVLNSALKLCTQIIDAGRATPQRIQKVSVSMQKATPVNPHSKHSVSPVTLISCLWRNRRLILQMTKREVIGRYRGSMLGLAWSFFNPVLMLLVYTFFFAVVFKSRWGTGGTDSKTDFAVILFVGMIVHGLFSEILNRSPRLILDNANYVKKVVFPIEILPAISIGVALFHATVSLAVLLIAFLIFNGFIQWTAVFIPLVILPLIILSLGAAWFLASLGVYLRDVAQTIGLFTTVLMFLSPVFYPATSLPEAVRPWLMINPLTFIIEQAREVMIWGRLPNFQGLAVYTLCAVSIAWLGYIWFQKTRKGFADVL</sequence>
<evidence type="ECO:0000256" key="4">
    <source>
        <dbReference type="ARBA" id="ARBA00022475"/>
    </source>
</evidence>
<protein>
    <recommendedName>
        <fullName evidence="9">Transport permease protein</fullName>
    </recommendedName>
</protein>
<keyword evidence="7" id="KW-0762">Sugar transport</keyword>
<keyword evidence="3 9" id="KW-0813">Transport</keyword>
<dbReference type="Pfam" id="PF01061">
    <property type="entry name" value="ABC2_membrane"/>
    <property type="match status" value="1"/>
</dbReference>
<evidence type="ECO:0000256" key="9">
    <source>
        <dbReference type="RuleBase" id="RU361157"/>
    </source>
</evidence>
<keyword evidence="4 9" id="KW-1003">Cell membrane</keyword>
<dbReference type="InterPro" id="IPR013525">
    <property type="entry name" value="ABC2_TM"/>
</dbReference>
<feature type="transmembrane region" description="Helical" evidence="9">
    <location>
        <begin position="129"/>
        <end position="147"/>
    </location>
</feature>
<evidence type="ECO:0000256" key="5">
    <source>
        <dbReference type="ARBA" id="ARBA00022692"/>
    </source>
</evidence>
<proteinExistence type="inferred from homology"/>
<dbReference type="PROSITE" id="PS51012">
    <property type="entry name" value="ABC_TM2"/>
    <property type="match status" value="1"/>
</dbReference>
<keyword evidence="12" id="KW-1185">Reference proteome</keyword>
<feature type="transmembrane region" description="Helical" evidence="9">
    <location>
        <begin position="168"/>
        <end position="197"/>
    </location>
</feature>
<evidence type="ECO:0000259" key="10">
    <source>
        <dbReference type="PROSITE" id="PS51012"/>
    </source>
</evidence>
<feature type="transmembrane region" description="Helical" evidence="9">
    <location>
        <begin position="295"/>
        <end position="313"/>
    </location>
</feature>
<dbReference type="PANTHER" id="PTHR30413">
    <property type="entry name" value="INNER MEMBRANE TRANSPORT PERMEASE"/>
    <property type="match status" value="1"/>
</dbReference>
<evidence type="ECO:0000256" key="3">
    <source>
        <dbReference type="ARBA" id="ARBA00022448"/>
    </source>
</evidence>
<feature type="domain" description="ABC transmembrane type-2" evidence="10">
    <location>
        <begin position="90"/>
        <end position="316"/>
    </location>
</feature>
<keyword evidence="8 9" id="KW-0472">Membrane</keyword>